<dbReference type="PANTHER" id="PTHR10353:SF296">
    <property type="entry name" value="6-PHOSPHO-BETA-GLUCOSIDASE"/>
    <property type="match status" value="1"/>
</dbReference>
<dbReference type="InterPro" id="IPR033132">
    <property type="entry name" value="GH_1_N_CS"/>
</dbReference>
<dbReference type="InterPro" id="IPR001360">
    <property type="entry name" value="Glyco_hydro_1"/>
</dbReference>
<dbReference type="InterPro" id="IPR017853">
    <property type="entry name" value="GH"/>
</dbReference>
<comment type="similarity">
    <text evidence="1 4">Belongs to the glycosyl hydrolase 1 family.</text>
</comment>
<dbReference type="GO" id="GO:0016052">
    <property type="term" value="P:carbohydrate catabolic process"/>
    <property type="evidence" value="ECO:0007669"/>
    <property type="project" value="TreeGrafter"/>
</dbReference>
<comment type="caution">
    <text evidence="5">The sequence shown here is derived from an EMBL/GenBank/DDBJ whole genome shotgun (WGS) entry which is preliminary data.</text>
</comment>
<organism evidence="5 6">
    <name type="scientific">Roseburia amylophila</name>
    <dbReference type="NCBI Taxonomy" id="2981794"/>
    <lineage>
        <taxon>Bacteria</taxon>
        <taxon>Bacillati</taxon>
        <taxon>Bacillota</taxon>
        <taxon>Clostridia</taxon>
        <taxon>Lachnospirales</taxon>
        <taxon>Lachnospiraceae</taxon>
        <taxon>Roseburia</taxon>
    </lineage>
</organism>
<reference evidence="5" key="1">
    <citation type="submission" date="2021-10" db="EMBL/GenBank/DDBJ databases">
        <title>Anaerobic single-cell dispensing facilitates the cultivation of human gut bacteria.</title>
        <authorList>
            <person name="Afrizal A."/>
        </authorList>
    </citation>
    <scope>NUCLEOTIDE SEQUENCE</scope>
    <source>
        <strain evidence="5">CLA-AA-H204</strain>
    </source>
</reference>
<sequence length="485" mass="55331">MEFKENFLWGVATAANQCEGGYLEGGKGLTIQDYIKGGGIGRPRMFRSTMEEGAFYPSHDAVDHYHHYEEDIRLLAEMGCKCYRMSISWARIFPTGCEEEPNQEGLSFYKNIFTLCKSFGIEPVVTLSHFEMPWYLAKEKGGFANREVIDDFVRYACCVMNYFKEEVHYWLLFNEINFGVMPMGAYKSLGLIDGKYLGGEAFISLKSMTVDEKVRFQALHHQFVAGAKTVIEARKISTEIKVGCMIGHITQYPLTCRPEDMLECQHKDRLLNKFAGDVAVFGSYPSYMNRYFKEHQITIQKEPEDDAILKAGCVDFYTFSYYMTNCATIDDAAEQTDGNLLEGAKNPYLTASEWGWQIDPKGLRYTLNELWDRYHLPMMVVENGFGAPDEVDADGSIHDDYRISYLNDHIAAMGEAIEDGVDLFGYTIWSAMDIVSAGTGEMKKRYGLIYVDRHDDGSGDFKRIPKDSYYWYAKCIQENGKNITA</sequence>
<protein>
    <submittedName>
        <fullName evidence="5">Glycoside hydrolase family 1 protein</fullName>
    </submittedName>
</protein>
<dbReference type="Pfam" id="PF00232">
    <property type="entry name" value="Glyco_hydro_1"/>
    <property type="match status" value="1"/>
</dbReference>
<dbReference type="RefSeq" id="WP_227710128.1">
    <property type="nucleotide sequence ID" value="NZ_JAJEQW010000007.1"/>
</dbReference>
<dbReference type="Proteomes" id="UP001198893">
    <property type="component" value="Unassembled WGS sequence"/>
</dbReference>
<accession>A0AAW4WHL8</accession>
<dbReference type="PROSITE" id="PS00653">
    <property type="entry name" value="GLYCOSYL_HYDROL_F1_2"/>
    <property type="match status" value="1"/>
</dbReference>
<dbReference type="PANTHER" id="PTHR10353">
    <property type="entry name" value="GLYCOSYL HYDROLASE"/>
    <property type="match status" value="1"/>
</dbReference>
<dbReference type="GO" id="GO:0005829">
    <property type="term" value="C:cytosol"/>
    <property type="evidence" value="ECO:0007669"/>
    <property type="project" value="TreeGrafter"/>
</dbReference>
<name>A0AAW4WHL8_9FIRM</name>
<dbReference type="FunFam" id="3.20.20.80:FF:000004">
    <property type="entry name" value="Beta-glucosidase 6-phospho-beta-glucosidase"/>
    <property type="match status" value="1"/>
</dbReference>
<dbReference type="PRINTS" id="PR00131">
    <property type="entry name" value="GLHYDRLASE1"/>
</dbReference>
<dbReference type="GO" id="GO:0008422">
    <property type="term" value="F:beta-glucosidase activity"/>
    <property type="evidence" value="ECO:0007669"/>
    <property type="project" value="TreeGrafter"/>
</dbReference>
<evidence type="ECO:0000256" key="4">
    <source>
        <dbReference type="RuleBase" id="RU003690"/>
    </source>
</evidence>
<evidence type="ECO:0000313" key="5">
    <source>
        <dbReference type="EMBL" id="MCC2242186.1"/>
    </source>
</evidence>
<keyword evidence="3" id="KW-0326">Glycosidase</keyword>
<evidence type="ECO:0000313" key="6">
    <source>
        <dbReference type="Proteomes" id="UP001198893"/>
    </source>
</evidence>
<dbReference type="EMBL" id="JAJEQW010000007">
    <property type="protein sequence ID" value="MCC2242186.1"/>
    <property type="molecule type" value="Genomic_DNA"/>
</dbReference>
<dbReference type="AlphaFoldDB" id="A0AAW4WHL8"/>
<evidence type="ECO:0000256" key="1">
    <source>
        <dbReference type="ARBA" id="ARBA00010838"/>
    </source>
</evidence>
<evidence type="ECO:0000256" key="3">
    <source>
        <dbReference type="ARBA" id="ARBA00023295"/>
    </source>
</evidence>
<keyword evidence="2 5" id="KW-0378">Hydrolase</keyword>
<dbReference type="SUPFAM" id="SSF51445">
    <property type="entry name" value="(Trans)glycosidases"/>
    <property type="match status" value="1"/>
</dbReference>
<evidence type="ECO:0000256" key="2">
    <source>
        <dbReference type="ARBA" id="ARBA00022801"/>
    </source>
</evidence>
<proteinExistence type="inferred from homology"/>
<gene>
    <name evidence="5" type="ORF">LKD47_07725</name>
</gene>
<dbReference type="Gene3D" id="3.20.20.80">
    <property type="entry name" value="Glycosidases"/>
    <property type="match status" value="1"/>
</dbReference>